<accession>A0A377PEJ3</accession>
<dbReference type="EMBL" id="UGHP01000001">
    <property type="protein sequence ID" value="STQ79198.1"/>
    <property type="molecule type" value="Genomic_DNA"/>
</dbReference>
<gene>
    <name evidence="1" type="ORF">NCTC8105_01267</name>
</gene>
<protein>
    <recommendedName>
        <fullName evidence="3">Prophage protein</fullName>
    </recommendedName>
</protein>
<reference evidence="1 2" key="1">
    <citation type="submission" date="2018-06" db="EMBL/GenBank/DDBJ databases">
        <authorList>
            <consortium name="Pathogen Informatics"/>
            <person name="Doyle S."/>
        </authorList>
    </citation>
    <scope>NUCLEOTIDE SEQUENCE [LARGE SCALE GENOMIC DNA]</scope>
    <source>
        <strain evidence="1 2">NCTC8105</strain>
    </source>
</reference>
<evidence type="ECO:0000313" key="2">
    <source>
        <dbReference type="Proteomes" id="UP000254821"/>
    </source>
</evidence>
<evidence type="ECO:0008006" key="3">
    <source>
        <dbReference type="Google" id="ProtNLM"/>
    </source>
</evidence>
<dbReference type="Proteomes" id="UP000254821">
    <property type="component" value="Unassembled WGS sequence"/>
</dbReference>
<proteinExistence type="predicted"/>
<evidence type="ECO:0000313" key="1">
    <source>
        <dbReference type="EMBL" id="STQ79198.1"/>
    </source>
</evidence>
<name>A0A377PEJ3_HAFAL</name>
<organism evidence="1 2">
    <name type="scientific">Hafnia alvei</name>
    <dbReference type="NCBI Taxonomy" id="569"/>
    <lineage>
        <taxon>Bacteria</taxon>
        <taxon>Pseudomonadati</taxon>
        <taxon>Pseudomonadota</taxon>
        <taxon>Gammaproteobacteria</taxon>
        <taxon>Enterobacterales</taxon>
        <taxon>Hafniaceae</taxon>
        <taxon>Hafnia</taxon>
    </lineage>
</organism>
<sequence length="206" mass="23377">MNNIIHAEFGKNKAVGKYRVEATTDGVNIMRSNHEGIFERVDLVPFPDVMRRLDAGEWEEEITLSFDIIKAWGSSRKSATDSDLLLLWRWLIATAFIREQREENGTERVEWRSGEFKDCAIYVGEQGSMNLYPLAERLAMANNIEGALIERFGPEQGVKNAIDFYTMMVGNDRGLSKVGREILADLHDSFIEQLNREGLPTAPTAH</sequence>
<dbReference type="RefSeq" id="WP_043491587.1">
    <property type="nucleotide sequence ID" value="NZ_CP139992.1"/>
</dbReference>
<dbReference type="AlphaFoldDB" id="A0A377PEJ3"/>